<feature type="region of interest" description="Disordered" evidence="1">
    <location>
        <begin position="33"/>
        <end position="54"/>
    </location>
</feature>
<organism evidence="2">
    <name type="scientific">marine metagenome</name>
    <dbReference type="NCBI Taxonomy" id="408172"/>
    <lineage>
        <taxon>unclassified sequences</taxon>
        <taxon>metagenomes</taxon>
        <taxon>ecological metagenomes</taxon>
    </lineage>
</organism>
<protein>
    <submittedName>
        <fullName evidence="2">Uncharacterized protein</fullName>
    </submittedName>
</protein>
<name>A0A382RBZ8_9ZZZZ</name>
<dbReference type="AlphaFoldDB" id="A0A382RBZ8"/>
<feature type="compositionally biased region" description="Polar residues" evidence="1">
    <location>
        <begin position="40"/>
        <end position="53"/>
    </location>
</feature>
<reference evidence="2" key="1">
    <citation type="submission" date="2018-05" db="EMBL/GenBank/DDBJ databases">
        <authorList>
            <person name="Lanie J.A."/>
            <person name="Ng W.-L."/>
            <person name="Kazmierczak K.M."/>
            <person name="Andrzejewski T.M."/>
            <person name="Davidsen T.M."/>
            <person name="Wayne K.J."/>
            <person name="Tettelin H."/>
            <person name="Glass J.I."/>
            <person name="Rusch D."/>
            <person name="Podicherti R."/>
            <person name="Tsui H.-C.T."/>
            <person name="Winkler M.E."/>
        </authorList>
    </citation>
    <scope>NUCLEOTIDE SEQUENCE</scope>
</reference>
<dbReference type="EMBL" id="UINC01120277">
    <property type="protein sequence ID" value="SVC94667.1"/>
    <property type="molecule type" value="Genomic_DNA"/>
</dbReference>
<evidence type="ECO:0000313" key="2">
    <source>
        <dbReference type="EMBL" id="SVC94667.1"/>
    </source>
</evidence>
<evidence type="ECO:0000256" key="1">
    <source>
        <dbReference type="SAM" id="MobiDB-lite"/>
    </source>
</evidence>
<accession>A0A382RBZ8</accession>
<proteinExistence type="predicted"/>
<sequence>MHEPLPSADLWWTNQVEEGASAEWLAGISDSAESRALNDGGTNETNEVEQNSQDEYRQNEEGLAFTDGSNDTELDVQSGRRVVVALTLLLVVGGLVSIVLDRFSEADDKDPIPLELQQQQQSYEPESTAELWNHSFNEPEGCFPYAYSWEWNYDGDFSFDWDFDLSCAIRSDLTVALSLVDSDSGVEYSGSLTYSTYYDDWDIKSLTLNYIPDGSYWLYCNAQIIPPAHENWGSAENQYVHEVVRVYVVLNN</sequence>
<gene>
    <name evidence="2" type="ORF">METZ01_LOCUS347521</name>
</gene>